<feature type="region of interest" description="Disordered" evidence="6">
    <location>
        <begin position="944"/>
        <end position="1002"/>
    </location>
</feature>
<keyword evidence="3" id="KW-0560">Oxidoreductase</keyword>
<feature type="binding site" evidence="5">
    <location>
        <position position="252"/>
    </location>
    <ligand>
        <name>Fe cation</name>
        <dbReference type="ChEBI" id="CHEBI:24875"/>
        <note>catalytic</note>
    </ligand>
</feature>
<keyword evidence="4 5" id="KW-0408">Iron</keyword>
<accession>C3YYU4</accession>
<feature type="region of interest" description="Disordered" evidence="6">
    <location>
        <begin position="1370"/>
        <end position="1401"/>
    </location>
</feature>
<feature type="binding site" evidence="5">
    <location>
        <position position="199"/>
    </location>
    <ligand>
        <name>Fe cation</name>
        <dbReference type="ChEBI" id="CHEBI:24875"/>
        <note>catalytic</note>
    </ligand>
</feature>
<protein>
    <submittedName>
        <fullName evidence="8">Uncharacterized protein</fullName>
    </submittedName>
</protein>
<name>C3YYU4_BRAFL</name>
<feature type="compositionally biased region" description="Basic and acidic residues" evidence="6">
    <location>
        <begin position="1390"/>
        <end position="1401"/>
    </location>
</feature>
<dbReference type="GO" id="GO:0046872">
    <property type="term" value="F:metal ion binding"/>
    <property type="evidence" value="ECO:0007669"/>
    <property type="project" value="UniProtKB-KW"/>
</dbReference>
<feature type="chain" id="PRO_5002936206" evidence="7">
    <location>
        <begin position="22"/>
        <end position="1401"/>
    </location>
</feature>
<dbReference type="EMBL" id="GG666565">
    <property type="protein sequence ID" value="EEN54452.1"/>
    <property type="molecule type" value="Genomic_DNA"/>
</dbReference>
<dbReference type="STRING" id="7739.C3YYU4"/>
<evidence type="ECO:0000256" key="5">
    <source>
        <dbReference type="PIRSR" id="PIRSR604294-1"/>
    </source>
</evidence>
<keyword evidence="2 5" id="KW-0479">Metal-binding</keyword>
<evidence type="ECO:0000256" key="3">
    <source>
        <dbReference type="ARBA" id="ARBA00023002"/>
    </source>
</evidence>
<dbReference type="PANTHER" id="PTHR10543:SF24">
    <property type="entry name" value="CAROTENOID ISOMEROOXYGENASE"/>
    <property type="match status" value="1"/>
</dbReference>
<comment type="similarity">
    <text evidence="1">Belongs to the carotenoid oxygenase family.</text>
</comment>
<evidence type="ECO:0000256" key="4">
    <source>
        <dbReference type="ARBA" id="ARBA00023004"/>
    </source>
</evidence>
<feature type="signal peptide" evidence="7">
    <location>
        <begin position="1"/>
        <end position="21"/>
    </location>
</feature>
<evidence type="ECO:0000256" key="7">
    <source>
        <dbReference type="SAM" id="SignalP"/>
    </source>
</evidence>
<keyword evidence="7" id="KW-0732">Signal</keyword>
<gene>
    <name evidence="8" type="ORF">BRAFLDRAFT_83256</name>
</gene>
<feature type="binding site" evidence="5">
    <location>
        <position position="315"/>
    </location>
    <ligand>
        <name>Fe cation</name>
        <dbReference type="ChEBI" id="CHEBI:24875"/>
        <note>catalytic</note>
    </ligand>
</feature>
<feature type="compositionally biased region" description="Polar residues" evidence="6">
    <location>
        <begin position="966"/>
        <end position="984"/>
    </location>
</feature>
<organism>
    <name type="scientific">Branchiostoma floridae</name>
    <name type="common">Florida lancelet</name>
    <name type="synonym">Amphioxus</name>
    <dbReference type="NCBI Taxonomy" id="7739"/>
    <lineage>
        <taxon>Eukaryota</taxon>
        <taxon>Metazoa</taxon>
        <taxon>Chordata</taxon>
        <taxon>Cephalochordata</taxon>
        <taxon>Leptocardii</taxon>
        <taxon>Amphioxiformes</taxon>
        <taxon>Branchiostomatidae</taxon>
        <taxon>Branchiostoma</taxon>
    </lineage>
</organism>
<dbReference type="InParanoid" id="C3YYU4"/>
<reference evidence="8" key="1">
    <citation type="journal article" date="2008" name="Nature">
        <title>The amphioxus genome and the evolution of the chordate karyotype.</title>
        <authorList>
            <consortium name="US DOE Joint Genome Institute (JGI-PGF)"/>
            <person name="Putnam N.H."/>
            <person name="Butts T."/>
            <person name="Ferrier D.E.K."/>
            <person name="Furlong R.F."/>
            <person name="Hellsten U."/>
            <person name="Kawashima T."/>
            <person name="Robinson-Rechavi M."/>
            <person name="Shoguchi E."/>
            <person name="Terry A."/>
            <person name="Yu J.-K."/>
            <person name="Benito-Gutierrez E.L."/>
            <person name="Dubchak I."/>
            <person name="Garcia-Fernandez J."/>
            <person name="Gibson-Brown J.J."/>
            <person name="Grigoriev I.V."/>
            <person name="Horton A.C."/>
            <person name="de Jong P.J."/>
            <person name="Jurka J."/>
            <person name="Kapitonov V.V."/>
            <person name="Kohara Y."/>
            <person name="Kuroki Y."/>
            <person name="Lindquist E."/>
            <person name="Lucas S."/>
            <person name="Osoegawa K."/>
            <person name="Pennacchio L.A."/>
            <person name="Salamov A.A."/>
            <person name="Satou Y."/>
            <person name="Sauka-Spengler T."/>
            <person name="Schmutz J."/>
            <person name="Shin-I T."/>
            <person name="Toyoda A."/>
            <person name="Bronner-Fraser M."/>
            <person name="Fujiyama A."/>
            <person name="Holland L.Z."/>
            <person name="Holland P.W.H."/>
            <person name="Satoh N."/>
            <person name="Rokhsar D.S."/>
        </authorList>
    </citation>
    <scope>NUCLEOTIDE SEQUENCE [LARGE SCALE GENOMIC DNA]</scope>
    <source>
        <strain evidence="8">S238N-H82</strain>
        <tissue evidence="8">Testes</tissue>
    </source>
</reference>
<feature type="compositionally biased region" description="Polar residues" evidence="6">
    <location>
        <begin position="991"/>
        <end position="1002"/>
    </location>
</feature>
<sequence>MAFYTVSACVVLFATLSVTTAKPDGVLTLFQTNTEEVQHVPMKYDSKNAVPKWLEGTLVRNAPALFELGGRSAIHVFDGFAKLHSVEIGPHLVNFSAAFLDSSAYTRSKKANRYAPALTFFGVDPPFSELERLDAFRYPYDNTDVNVWKYGHGEDSVYAALTDGWVYAKFDSDTLATIGVSIPSVSGIKMGHVVQSCAHPIVEPGTTHNINYIQIPGMIRGQKQDHYVVRIKDLDTYEVLATFQTDRASYMHSFALTENYAIFFAQPAYFDFIKIVETAMVSIDWVPEDKTTIILANIKTGEIQRLQTDAIFFTHHVNAYETANGTIVADVVQFEEGFAIFADYKLPQLRNITSLHDKPAKSRLYRYTIDLANKTVQTKTFRSKSPMEDFLHKIEFPIINENYRTKHYCYVFGVIIDFSPSNPLNGSFAMVKKDLCTPGNDLYWYHPNHYVSEPSFVADPDGKAEDDGVLLSAVFDAELGKSYLLILDCKTMKAINTAYMPTYIPFGFHGRFFGKDWPVSKKANRYAPALTFFGVDPPFSELERLDAFRYPYDNTDVNVWKYGHGEDSVYAALTDGWVYAKFDSDTLATIGVSIPSVSGIKMGHVVQSCAHPIVEPGTTHNINYIQIPGMIRGQKQDHYVVRIKDLDTYEVLATFQTDRASYMHSFALTENYAIFFAQPAYFDFIKIVETAMVSIDWVPEDKTTIILANIKTGEIQRLQTDAIFFTHHVNAYETANGTIVADVVQFEEGFAIFADYKLPQLRNITSLHDKPAKSRLYRYTIDLANKTVQTKTFRSKSPMEDFLHKIEFPIINENYRTKHYCYVFGVIIDFSPSNPLNGSFAMVKKDLCTPGNDLYWYHPNHYVSEPSFVADPDGKAEDDGVLLSAVFDAELGKSYLLILDCKTMKAINTAYMPTYIPFGFHGRFFAPLPHKAVVDGRGDLRNRRCSRGDQAAQAAGHLAGVHGTAPSRTTQQSSSSGDDPQYSTIPDEYYNRQNTGTTNDYSQIPDEYYNYYNTRPGAQHPYWEIPDEYYNYYNTRPGAQHPYWEIPDEYYNYYNTRPGAQHPYWEIPDEYYNRYSTYPPTRRVPQDEKDYSVRFNSTAAEVVLPSSTRLGGKHPSYDTAPQVWRDPQNYQIPARGRDTNIRAQGMPVAGNSIGPRYMGLIDNRRRLSYPLTLRVPQDNKDYSSRINSTAAEVALPSSTRLGGKHPSYDTAPQVWRDPQNYQIPARGRQTNIRAHRMPLKGNSLHRYMGLFGNYKYKKRRLSYPLTLRVPEEHENYSAGFNATSTAAEVVLPSSTRLGGKHPSYDTAPQVWRDPQNYQIPARCRQTNIRAQGMPVSGSSSDPRYMGLIGNYSKTMRAAKFRMQAMPLYNPLAHHSRHQRSTKYQASIKAEPTENKNHPNLS</sequence>
<dbReference type="PANTHER" id="PTHR10543">
    <property type="entry name" value="BETA-CAROTENE DIOXYGENASE"/>
    <property type="match status" value="1"/>
</dbReference>
<dbReference type="Pfam" id="PF03055">
    <property type="entry name" value="RPE65"/>
    <property type="match status" value="2"/>
</dbReference>
<dbReference type="eggNOG" id="KOG1285">
    <property type="taxonomic scope" value="Eukaryota"/>
</dbReference>
<evidence type="ECO:0000256" key="2">
    <source>
        <dbReference type="ARBA" id="ARBA00022723"/>
    </source>
</evidence>
<dbReference type="GO" id="GO:0016702">
    <property type="term" value="F:oxidoreductase activity, acting on single donors with incorporation of molecular oxygen, incorporation of two atoms of oxygen"/>
    <property type="evidence" value="ECO:0007669"/>
    <property type="project" value="InterPro"/>
</dbReference>
<comment type="cofactor">
    <cofactor evidence="5">
        <name>Fe(2+)</name>
        <dbReference type="ChEBI" id="CHEBI:29033"/>
    </cofactor>
    <text evidence="5">Binds 1 Fe(2+) ion per subunit.</text>
</comment>
<evidence type="ECO:0000256" key="1">
    <source>
        <dbReference type="ARBA" id="ARBA00006787"/>
    </source>
</evidence>
<evidence type="ECO:0000313" key="8">
    <source>
        <dbReference type="EMBL" id="EEN54452.1"/>
    </source>
</evidence>
<evidence type="ECO:0000256" key="6">
    <source>
        <dbReference type="SAM" id="MobiDB-lite"/>
    </source>
</evidence>
<feature type="binding site" evidence="5">
    <location>
        <position position="509"/>
    </location>
    <ligand>
        <name>Fe cation</name>
        <dbReference type="ChEBI" id="CHEBI:24875"/>
        <note>catalytic</note>
    </ligand>
</feature>
<proteinExistence type="inferred from homology"/>
<dbReference type="InterPro" id="IPR004294">
    <property type="entry name" value="Carotenoid_Oase"/>
</dbReference>